<dbReference type="EMBL" id="CM023489">
    <property type="protein sequence ID" value="KAH6922791.1"/>
    <property type="molecule type" value="Genomic_DNA"/>
</dbReference>
<comment type="caution">
    <text evidence="1">The sequence shown here is derived from an EMBL/GenBank/DDBJ whole genome shotgun (WGS) entry which is preliminary data.</text>
</comment>
<proteinExistence type="predicted"/>
<reference evidence="1" key="1">
    <citation type="submission" date="2020-05" db="EMBL/GenBank/DDBJ databases">
        <title>Large-scale comparative analyses of tick genomes elucidate their genetic diversity and vector capacities.</title>
        <authorList>
            <person name="Jia N."/>
            <person name="Wang J."/>
            <person name="Shi W."/>
            <person name="Du L."/>
            <person name="Sun Y."/>
            <person name="Zhan W."/>
            <person name="Jiang J."/>
            <person name="Wang Q."/>
            <person name="Zhang B."/>
            <person name="Ji P."/>
            <person name="Sakyi L.B."/>
            <person name="Cui X."/>
            <person name="Yuan T."/>
            <person name="Jiang B."/>
            <person name="Yang W."/>
            <person name="Lam T.T.-Y."/>
            <person name="Chang Q."/>
            <person name="Ding S."/>
            <person name="Wang X."/>
            <person name="Zhu J."/>
            <person name="Ruan X."/>
            <person name="Zhao L."/>
            <person name="Wei J."/>
            <person name="Que T."/>
            <person name="Du C."/>
            <person name="Cheng J."/>
            <person name="Dai P."/>
            <person name="Han X."/>
            <person name="Huang E."/>
            <person name="Gao Y."/>
            <person name="Liu J."/>
            <person name="Shao H."/>
            <person name="Ye R."/>
            <person name="Li L."/>
            <person name="Wei W."/>
            <person name="Wang X."/>
            <person name="Wang C."/>
            <person name="Yang T."/>
            <person name="Huo Q."/>
            <person name="Li W."/>
            <person name="Guo W."/>
            <person name="Chen H."/>
            <person name="Zhou L."/>
            <person name="Ni X."/>
            <person name="Tian J."/>
            <person name="Zhou Y."/>
            <person name="Sheng Y."/>
            <person name="Liu T."/>
            <person name="Pan Y."/>
            <person name="Xia L."/>
            <person name="Li J."/>
            <person name="Zhao F."/>
            <person name="Cao W."/>
        </authorList>
    </citation>
    <scope>NUCLEOTIDE SEQUENCE</scope>
    <source>
        <strain evidence="1">Hyas-2018</strain>
    </source>
</reference>
<accession>A0ACB7RM85</accession>
<dbReference type="Proteomes" id="UP000821845">
    <property type="component" value="Chromosome 9"/>
</dbReference>
<name>A0ACB7RM85_HYAAI</name>
<organism evidence="1 2">
    <name type="scientific">Hyalomma asiaticum</name>
    <name type="common">Tick</name>
    <dbReference type="NCBI Taxonomy" id="266040"/>
    <lineage>
        <taxon>Eukaryota</taxon>
        <taxon>Metazoa</taxon>
        <taxon>Ecdysozoa</taxon>
        <taxon>Arthropoda</taxon>
        <taxon>Chelicerata</taxon>
        <taxon>Arachnida</taxon>
        <taxon>Acari</taxon>
        <taxon>Parasitiformes</taxon>
        <taxon>Ixodida</taxon>
        <taxon>Ixodoidea</taxon>
        <taxon>Ixodidae</taxon>
        <taxon>Hyalomminae</taxon>
        <taxon>Hyalomma</taxon>
    </lineage>
</organism>
<gene>
    <name evidence="1" type="ORF">HPB50_019082</name>
</gene>
<evidence type="ECO:0000313" key="2">
    <source>
        <dbReference type="Proteomes" id="UP000821845"/>
    </source>
</evidence>
<evidence type="ECO:0000313" key="1">
    <source>
        <dbReference type="EMBL" id="KAH6922791.1"/>
    </source>
</evidence>
<sequence length="89" mass="9640">MTASSPAPENVLLERRSTKPRTPTAASRTREQNRGPEIHWGSPCSSRKRGKLAVVKGTLGSQKTRRIFTLTTTSSTPAWSARPAVGEPP</sequence>
<protein>
    <submittedName>
        <fullName evidence="1">Uncharacterized protein</fullName>
    </submittedName>
</protein>
<keyword evidence="2" id="KW-1185">Reference proteome</keyword>